<feature type="region of interest" description="Disordered" evidence="1">
    <location>
        <begin position="919"/>
        <end position="944"/>
    </location>
</feature>
<feature type="compositionally biased region" description="Polar residues" evidence="1">
    <location>
        <begin position="670"/>
        <end position="699"/>
    </location>
</feature>
<evidence type="ECO:0000313" key="3">
    <source>
        <dbReference type="Proteomes" id="UP000275408"/>
    </source>
</evidence>
<dbReference type="PANTHER" id="PTHR24121">
    <property type="entry name" value="NO MECHANORECEPTOR POTENTIAL C, ISOFORM D-RELATED"/>
    <property type="match status" value="1"/>
</dbReference>
<evidence type="ECO:0000256" key="1">
    <source>
        <dbReference type="SAM" id="MobiDB-lite"/>
    </source>
</evidence>
<dbReference type="SUPFAM" id="SSF48403">
    <property type="entry name" value="Ankyrin repeat"/>
    <property type="match status" value="1"/>
</dbReference>
<feature type="region of interest" description="Disordered" evidence="1">
    <location>
        <begin position="312"/>
        <end position="332"/>
    </location>
</feature>
<dbReference type="Gene3D" id="1.25.40.20">
    <property type="entry name" value="Ankyrin repeat-containing domain"/>
    <property type="match status" value="2"/>
</dbReference>
<feature type="region of interest" description="Disordered" evidence="1">
    <location>
        <begin position="1379"/>
        <end position="1399"/>
    </location>
</feature>
<accession>A0A3M6UDM1</accession>
<dbReference type="EMBL" id="RCHS01001724">
    <property type="protein sequence ID" value="RMX51669.1"/>
    <property type="molecule type" value="Genomic_DNA"/>
</dbReference>
<dbReference type="OrthoDB" id="5955320at2759"/>
<reference evidence="2 3" key="1">
    <citation type="journal article" date="2018" name="Sci. Rep.">
        <title>Comparative analysis of the Pocillopora damicornis genome highlights role of immune system in coral evolution.</title>
        <authorList>
            <person name="Cunning R."/>
            <person name="Bay R.A."/>
            <person name="Gillette P."/>
            <person name="Baker A.C."/>
            <person name="Traylor-Knowles N."/>
        </authorList>
    </citation>
    <scope>NUCLEOTIDE SEQUENCE [LARGE SCALE GENOMIC DNA]</scope>
    <source>
        <strain evidence="2">RSMAS</strain>
        <tissue evidence="2">Whole animal</tissue>
    </source>
</reference>
<feature type="compositionally biased region" description="Low complexity" evidence="1">
    <location>
        <begin position="708"/>
        <end position="720"/>
    </location>
</feature>
<dbReference type="PANTHER" id="PTHR24121:SF21">
    <property type="entry name" value="ANKYRIN REPEAT FAMILY PROTEIN"/>
    <property type="match status" value="1"/>
</dbReference>
<keyword evidence="3" id="KW-1185">Reference proteome</keyword>
<dbReference type="InterPro" id="IPR036770">
    <property type="entry name" value="Ankyrin_rpt-contain_sf"/>
</dbReference>
<proteinExistence type="predicted"/>
<gene>
    <name evidence="2" type="ORF">pdam_00008137</name>
</gene>
<feature type="region of interest" description="Disordered" evidence="1">
    <location>
        <begin position="1517"/>
        <end position="1541"/>
    </location>
</feature>
<feature type="region of interest" description="Disordered" evidence="1">
    <location>
        <begin position="1315"/>
        <end position="1357"/>
    </location>
</feature>
<comment type="caution">
    <text evidence="2">The sequence shown here is derived from an EMBL/GenBank/DDBJ whole genome shotgun (WGS) entry which is preliminary data.</text>
</comment>
<feature type="compositionally biased region" description="Low complexity" evidence="1">
    <location>
        <begin position="1388"/>
        <end position="1399"/>
    </location>
</feature>
<protein>
    <submittedName>
        <fullName evidence="2">Uncharacterized protein</fullName>
    </submittedName>
</protein>
<sequence length="1541" mass="170687">MFHTTLCPKGCDIVHHDVIIALQGLAPRINSSQNAAPFSPTRATRGNNKEDFRKQVERLISGGWKKNRNVPEDGKELQLPLLHLVSMFGKYEAVEWLLNEEDFDATLRTSTTNETALHLVARHLYKALSARESRLENMTATAKAVNFEKVAVLLVRKEVSLFWAKDGLNRETAFHILGNCLVKATFLNKDLKEEDRCLVFYSKSITAMFKLLLAAKRLTTRDIVKALSVRNGDGDSSLHIIARAGVHGYKLLKYLVKSLGSADIMKVKNSKHRTVLDIVNECYPGHEKELLAIEEGKRNTMALVHATLAADDRTRTATTPSSSEHKKESQEQVNFIQERSNEASGLCSEPASLNCDSEKQEKQCAIHTKHFSDTCSQECFDTMAAVNVILNTHTPLCPEECDLQHHLLTCAVFHPSVVFHTDINASIPLTFKLCLQSCLNAGWKQNMDVPDPLESLRLPLLHLICMRGNFSAAEKLAQEIKLRPVVSSEGKETPLHVAARYFPITYPDKIIADVTFKSVLNFLVKQDKGILFKVDAKNESVLHVVSHRIIAAFKVLARPCENSYLRSLQLRQKNCYMKALKIILEKLTDLQSEDKVCRRLICELLAVQNDANSTFIDVLRKDSVNEIVQSLVLHVKEELPFCFADGSFDVVITECPSSCPCKGKAVSTKNLGSQMKASQSEGGRSNSVQEPVSSSQTLSPHVDHRATKQPQPAASAQTAPAAHGQSCHLTLVQPAQATSGQLLQVGCIPPAQVSCNQPAQVTYNEPVQYSSAQPAQIQAVQAATTSRRPQAEVQSIQVLRQATAGNSLQQTFPVAKPNHHIPVVIIKQEQDGEEYDAECFHTSSSQCRAPPPKQNAVIVTSDTPDVSTAVQNPLTTQTAEEGVQQGNPSLFCSSPLESLQQMNQAVRNETAVFDPPSVVSTQTTAVPHRRRRGRPCQAVKSSGTGAAVGQTATKTLPQTELQKITLTVKDTIVAESLDSLSDTDYKLDLFHTPLCDENCSISHHHLILTLLNTSNRLCSKRRANSFLVLLENTKVNFLKCVKKNLMQGLCKDNDLCNDLEIFQYPLIHVAALLLKYTAVDMLNYLGFKLDSCSQRTGEFPLHATLRHCYEAGVKVYKSPGYFERLFPKVFECLSKDISLLKLLSQQDRNGNTPLHVAAKKIIERPGPITTSANIIVPSSPDSTQECHSCSSQAQPTTQVSLGCNSGARITTIHQHRANFYIGCLVYIFLKLREVATENRKVVLSVVKPVLTVTNKEGETFLQIMCKEHHIAMNGIVSLLANFPLPVFYNCIKQCIPKDCWPDIVKNRHLHEEHEIDCGSNQNEPVSSPLEVSMPPEKERGAQPSKPESPKPSSDVIFSETPVTVSPLAEVSIAEESISVPSPATPLHSSASAISQSSGSGVGNLNSVLTPLVANPVHTTLRPTTKRKIIEALREEYTERLELAVKGRHEVEEDISKHKSKTKELTESIVKRKAQVEKLEKELQEMQKEMWHKNQAIQALESSLEQFTKEEAELKKNLLILQEADPEPPAKKNRSEESSCSE</sequence>
<evidence type="ECO:0000313" key="2">
    <source>
        <dbReference type="EMBL" id="RMX51669.1"/>
    </source>
</evidence>
<feature type="region of interest" description="Disordered" evidence="1">
    <location>
        <begin position="670"/>
        <end position="720"/>
    </location>
</feature>
<name>A0A3M6UDM1_POCDA</name>
<dbReference type="Proteomes" id="UP000275408">
    <property type="component" value="Unassembled WGS sequence"/>
</dbReference>
<organism evidence="2 3">
    <name type="scientific">Pocillopora damicornis</name>
    <name type="common">Cauliflower coral</name>
    <name type="synonym">Millepora damicornis</name>
    <dbReference type="NCBI Taxonomy" id="46731"/>
    <lineage>
        <taxon>Eukaryota</taxon>
        <taxon>Metazoa</taxon>
        <taxon>Cnidaria</taxon>
        <taxon>Anthozoa</taxon>
        <taxon>Hexacorallia</taxon>
        <taxon>Scleractinia</taxon>
        <taxon>Astrocoeniina</taxon>
        <taxon>Pocilloporidae</taxon>
        <taxon>Pocillopora</taxon>
    </lineage>
</organism>
<feature type="compositionally biased region" description="Basic and acidic residues" evidence="1">
    <location>
        <begin position="1527"/>
        <end position="1541"/>
    </location>
</feature>